<organism evidence="2">
    <name type="scientific">Rhipicephalus microplus</name>
    <name type="common">Cattle tick</name>
    <name type="synonym">Boophilus microplus</name>
    <dbReference type="NCBI Taxonomy" id="6941"/>
    <lineage>
        <taxon>Eukaryota</taxon>
        <taxon>Metazoa</taxon>
        <taxon>Ecdysozoa</taxon>
        <taxon>Arthropoda</taxon>
        <taxon>Chelicerata</taxon>
        <taxon>Arachnida</taxon>
        <taxon>Acari</taxon>
        <taxon>Parasitiformes</taxon>
        <taxon>Ixodida</taxon>
        <taxon>Ixodoidea</taxon>
        <taxon>Ixodidae</taxon>
        <taxon>Rhipicephalinae</taxon>
        <taxon>Rhipicephalus</taxon>
        <taxon>Boophilus</taxon>
    </lineage>
</organism>
<feature type="transmembrane region" description="Helical" evidence="1">
    <location>
        <begin position="26"/>
        <end position="46"/>
    </location>
</feature>
<keyword evidence="1" id="KW-0472">Membrane</keyword>
<protein>
    <submittedName>
        <fullName evidence="2">Uncharacterized protein</fullName>
    </submittedName>
</protein>
<evidence type="ECO:0000313" key="2">
    <source>
        <dbReference type="EMBL" id="NIE44867.1"/>
    </source>
</evidence>
<proteinExistence type="predicted"/>
<dbReference type="EMBL" id="GIKN01002594">
    <property type="protein sequence ID" value="NIE44867.1"/>
    <property type="molecule type" value="Transcribed_RNA"/>
</dbReference>
<name>A0A6G5A4A9_RHIMP</name>
<evidence type="ECO:0000256" key="1">
    <source>
        <dbReference type="SAM" id="Phobius"/>
    </source>
</evidence>
<dbReference type="AlphaFoldDB" id="A0A6G5A4A9"/>
<sequence>MICQHALSHLNVCICHVMVQKLCFLMHFWLVVLLLGICKCVCVMHCHRQMISLQTFYKWFFSQCSHGKKKIAFSLSGCQVYRKCSLLYVYISLAVITKSL</sequence>
<accession>A0A6G5A4A9</accession>
<reference evidence="2" key="1">
    <citation type="submission" date="2020-03" db="EMBL/GenBank/DDBJ databases">
        <title>A transcriptome and proteome of the tick Rhipicephalus microplus shaped by the genetic composition of its hosts and developmental stage.</title>
        <authorList>
            <person name="Garcia G.R."/>
            <person name="Ribeiro J.M.C."/>
            <person name="Maruyama S.R."/>
            <person name="Gardinasse L.G."/>
            <person name="Nelson K."/>
            <person name="Ferreira B.R."/>
            <person name="Andrade T.G."/>
            <person name="Santos I.K.F.M."/>
        </authorList>
    </citation>
    <scope>NUCLEOTIDE SEQUENCE</scope>
    <source>
        <strain evidence="2">NSGR</strain>
        <tissue evidence="2">Salivary glands</tissue>
    </source>
</reference>
<keyword evidence="1" id="KW-1133">Transmembrane helix</keyword>
<keyword evidence="1" id="KW-0812">Transmembrane</keyword>